<dbReference type="SUPFAM" id="SSF51430">
    <property type="entry name" value="NAD(P)-linked oxidoreductase"/>
    <property type="match status" value="1"/>
</dbReference>
<dbReference type="InterPro" id="IPR017900">
    <property type="entry name" value="4Fe4S_Fe_S_CS"/>
</dbReference>
<dbReference type="CDD" id="cd19096">
    <property type="entry name" value="AKR_Fe-S_oxidoreductase"/>
    <property type="match status" value="1"/>
</dbReference>
<evidence type="ECO:0000256" key="3">
    <source>
        <dbReference type="ARBA" id="ARBA00023014"/>
    </source>
</evidence>
<dbReference type="InterPro" id="IPR023210">
    <property type="entry name" value="NADP_OxRdtase_dom"/>
</dbReference>
<evidence type="ECO:0000256" key="1">
    <source>
        <dbReference type="ARBA" id="ARBA00022723"/>
    </source>
</evidence>
<dbReference type="Gene3D" id="3.20.20.100">
    <property type="entry name" value="NADP-dependent oxidoreductase domain"/>
    <property type="match status" value="1"/>
</dbReference>
<evidence type="ECO:0000313" key="6">
    <source>
        <dbReference type="Proteomes" id="UP001652461"/>
    </source>
</evidence>
<name>A0ABT2RUB7_9FIRM</name>
<dbReference type="InterPro" id="IPR053135">
    <property type="entry name" value="AKR2_Oxidoreductase"/>
</dbReference>
<dbReference type="InterPro" id="IPR009051">
    <property type="entry name" value="Helical_ferredxn"/>
</dbReference>
<reference evidence="5 6" key="1">
    <citation type="journal article" date="2021" name="ISME Commun">
        <title>Automated analysis of genomic sequences facilitates high-throughput and comprehensive description of bacteria.</title>
        <authorList>
            <person name="Hitch T.C.A."/>
        </authorList>
    </citation>
    <scope>NUCLEOTIDE SEQUENCE [LARGE SCALE GENOMIC DNA]</scope>
    <source>
        <strain evidence="5 6">Sanger_04</strain>
    </source>
</reference>
<dbReference type="PANTHER" id="PTHR43312:SF2">
    <property type="entry name" value="OXIDOREDUCTASE"/>
    <property type="match status" value="1"/>
</dbReference>
<dbReference type="SUPFAM" id="SSF46548">
    <property type="entry name" value="alpha-helical ferredoxin"/>
    <property type="match status" value="1"/>
</dbReference>
<dbReference type="Proteomes" id="UP001652461">
    <property type="component" value="Unassembled WGS sequence"/>
</dbReference>
<dbReference type="Pfam" id="PF00248">
    <property type="entry name" value="Aldo_ket_red"/>
    <property type="match status" value="1"/>
</dbReference>
<dbReference type="Pfam" id="PF13187">
    <property type="entry name" value="Fer4_9"/>
    <property type="match status" value="1"/>
</dbReference>
<keyword evidence="6" id="KW-1185">Reference proteome</keyword>
<dbReference type="PANTHER" id="PTHR43312">
    <property type="entry name" value="D-THREO-ALDOSE 1-DEHYDROGENASE"/>
    <property type="match status" value="1"/>
</dbReference>
<dbReference type="PROSITE" id="PS00198">
    <property type="entry name" value="4FE4S_FER_1"/>
    <property type="match status" value="1"/>
</dbReference>
<keyword evidence="1" id="KW-0479">Metal-binding</keyword>
<protein>
    <submittedName>
        <fullName evidence="5">Aldo/keto reductase</fullName>
    </submittedName>
</protein>
<dbReference type="Gene3D" id="1.10.1060.10">
    <property type="entry name" value="Alpha-helical ferredoxin"/>
    <property type="match status" value="1"/>
</dbReference>
<sequence length="373" mass="42159">MSYLGEDIKKLGFGLMRLPQLEDGKIDVEQTKQMVDLFLEAGFTYFDTAWAYAGSEDAIRQALVERYPRDRFTLATKNAAWINCKTREDAIAQFDTSLKQTGASYFDFYLLHNLGEGRTHYFDDFDLWSWVQEKKAEGLIKHVGFSFHSTPEELEEILNKHPEMEFVQLQINYADWENPAIQSKACYEVARKHGKPVVIMEPVKGGMLANPPETVAQVLKAAEPDSSVASWAVRFAANLEGVITVLSGMSNVEQMQDNLSYMKDFHGLSDAEKETLKRAQDELARIPLIPCTTCNYCAKVCPQDIGISGSFTAMNYLTLYKDKDLALNQEDWLVGSHGRNRADQCIKCGECETVCPQHIPIRDNLEKVVEALL</sequence>
<dbReference type="EMBL" id="JAOQKC010000003">
    <property type="protein sequence ID" value="MCU6695912.1"/>
    <property type="molecule type" value="Genomic_DNA"/>
</dbReference>
<evidence type="ECO:0000259" key="4">
    <source>
        <dbReference type="PROSITE" id="PS51379"/>
    </source>
</evidence>
<keyword evidence="3" id="KW-0411">Iron-sulfur</keyword>
<evidence type="ECO:0000256" key="2">
    <source>
        <dbReference type="ARBA" id="ARBA00023004"/>
    </source>
</evidence>
<feature type="domain" description="4Fe-4S ferredoxin-type" evidence="4">
    <location>
        <begin position="335"/>
        <end position="364"/>
    </location>
</feature>
<dbReference type="InterPro" id="IPR017896">
    <property type="entry name" value="4Fe4S_Fe-S-bd"/>
</dbReference>
<dbReference type="PROSITE" id="PS51379">
    <property type="entry name" value="4FE4S_FER_2"/>
    <property type="match status" value="1"/>
</dbReference>
<dbReference type="RefSeq" id="WP_158361993.1">
    <property type="nucleotide sequence ID" value="NZ_JAOQKC010000003.1"/>
</dbReference>
<comment type="caution">
    <text evidence="5">The sequence shown here is derived from an EMBL/GenBank/DDBJ whole genome shotgun (WGS) entry which is preliminary data.</text>
</comment>
<accession>A0ABT2RUB7</accession>
<dbReference type="InterPro" id="IPR036812">
    <property type="entry name" value="NAD(P)_OxRdtase_dom_sf"/>
</dbReference>
<proteinExistence type="predicted"/>
<organism evidence="5 6">
    <name type="scientific">Laedolimicola ammoniilytica</name>
    <dbReference type="NCBI Taxonomy" id="2981771"/>
    <lineage>
        <taxon>Bacteria</taxon>
        <taxon>Bacillati</taxon>
        <taxon>Bacillota</taxon>
        <taxon>Clostridia</taxon>
        <taxon>Lachnospirales</taxon>
        <taxon>Lachnospiraceae</taxon>
        <taxon>Laedolimicola</taxon>
    </lineage>
</organism>
<evidence type="ECO:0000313" key="5">
    <source>
        <dbReference type="EMBL" id="MCU6695912.1"/>
    </source>
</evidence>
<keyword evidence="2" id="KW-0408">Iron</keyword>
<gene>
    <name evidence="5" type="ORF">OCV63_03245</name>
</gene>